<accession>A0ABU6FIU5</accession>
<evidence type="ECO:0000313" key="2">
    <source>
        <dbReference type="EMBL" id="MEB8343904.1"/>
    </source>
</evidence>
<comment type="caution">
    <text evidence="2">The sequence shown here is derived from an EMBL/GenBank/DDBJ whole genome shotgun (WGS) entry which is preliminary data.</text>
</comment>
<proteinExistence type="predicted"/>
<reference evidence="2 3" key="1">
    <citation type="submission" date="2022-10" db="EMBL/GenBank/DDBJ databases">
        <authorList>
            <person name="Xie J."/>
            <person name="Shen N."/>
        </authorList>
    </citation>
    <scope>NUCLEOTIDE SEQUENCE [LARGE SCALE GENOMIC DNA]</scope>
    <source>
        <strain evidence="2 3">YIM65594</strain>
    </source>
</reference>
<feature type="region of interest" description="Disordered" evidence="1">
    <location>
        <begin position="1"/>
        <end position="23"/>
    </location>
</feature>
<dbReference type="Proteomes" id="UP001354931">
    <property type="component" value="Unassembled WGS sequence"/>
</dbReference>
<sequence>MQSRATQWASEGPRDENQAPGRIRAHDAWGLELPVLMEAMDARAVEFDLGEQNMHAALGVITGRLCILMRPGLSDAQVAFAARSLLAHYIHRPYPVLGFWPETEGQGATVEEVDDLPESVAAEPPEATADVLDLYGDGHWAPKDGWRCDEEVFAELKDVAVLHLKGVVEDIPKDMYPLPKGLGAVVAAGYDDEGVAHPLVFLRGDLPTGLQADLLGFCLASVAGSEYENWQPDENGLIFVGTEAGPVRGPGAALLGALMVQRLGRRPGDCAFKLLDPPEETVPVSEMAA</sequence>
<name>A0ABU6FIU5_9ACTN</name>
<evidence type="ECO:0000313" key="3">
    <source>
        <dbReference type="Proteomes" id="UP001354931"/>
    </source>
</evidence>
<dbReference type="EMBL" id="JAOZYC010000203">
    <property type="protein sequence ID" value="MEB8343904.1"/>
    <property type="molecule type" value="Genomic_DNA"/>
</dbReference>
<gene>
    <name evidence="2" type="ORF">OKJ99_41160</name>
</gene>
<keyword evidence="3" id="KW-1185">Reference proteome</keyword>
<protein>
    <submittedName>
        <fullName evidence="2">Uncharacterized protein</fullName>
    </submittedName>
</protein>
<organism evidence="2 3">
    <name type="scientific">Streptomyces endophyticus</name>
    <dbReference type="NCBI Taxonomy" id="714166"/>
    <lineage>
        <taxon>Bacteria</taxon>
        <taxon>Bacillati</taxon>
        <taxon>Actinomycetota</taxon>
        <taxon>Actinomycetes</taxon>
        <taxon>Kitasatosporales</taxon>
        <taxon>Streptomycetaceae</taxon>
        <taxon>Streptomyces</taxon>
    </lineage>
</organism>
<dbReference type="RefSeq" id="WP_326023681.1">
    <property type="nucleotide sequence ID" value="NZ_JAOZYC010000203.1"/>
</dbReference>
<evidence type="ECO:0000256" key="1">
    <source>
        <dbReference type="SAM" id="MobiDB-lite"/>
    </source>
</evidence>